<keyword evidence="4" id="KW-0539">Nucleus</keyword>
<dbReference type="InParanoid" id="A0A2U4BMP0"/>
<dbReference type="GO" id="GO:0000785">
    <property type="term" value="C:chromatin"/>
    <property type="evidence" value="ECO:0007669"/>
    <property type="project" value="InterPro"/>
</dbReference>
<organism evidence="6 7">
    <name type="scientific">Tursiops truncatus</name>
    <name type="common">Atlantic bottle-nosed dolphin</name>
    <name type="synonym">Delphinus truncatus</name>
    <dbReference type="NCBI Taxonomy" id="9739"/>
    <lineage>
        <taxon>Eukaryota</taxon>
        <taxon>Metazoa</taxon>
        <taxon>Chordata</taxon>
        <taxon>Craniata</taxon>
        <taxon>Vertebrata</taxon>
        <taxon>Euteleostomi</taxon>
        <taxon>Mammalia</taxon>
        <taxon>Eutheria</taxon>
        <taxon>Laurasiatheria</taxon>
        <taxon>Artiodactyla</taxon>
        <taxon>Whippomorpha</taxon>
        <taxon>Cetacea</taxon>
        <taxon>Odontoceti</taxon>
        <taxon>Delphinidae</taxon>
        <taxon>Tursiops</taxon>
    </lineage>
</organism>
<comment type="subcellular location">
    <subcellularLocation>
        <location evidence="1">Nucleus</location>
    </subcellularLocation>
</comment>
<dbReference type="PRINTS" id="PR00925">
    <property type="entry name" value="NONHISHMG17"/>
</dbReference>
<feature type="compositionally biased region" description="Basic and acidic residues" evidence="5">
    <location>
        <begin position="161"/>
        <end position="182"/>
    </location>
</feature>
<evidence type="ECO:0000313" key="6">
    <source>
        <dbReference type="Proteomes" id="UP000245320"/>
    </source>
</evidence>
<comment type="similarity">
    <text evidence="2">Belongs to the HMGN family.</text>
</comment>
<dbReference type="GO" id="GO:0005634">
    <property type="term" value="C:nucleus"/>
    <property type="evidence" value="ECO:0007669"/>
    <property type="project" value="UniProtKB-SubCell"/>
</dbReference>
<evidence type="ECO:0000256" key="1">
    <source>
        <dbReference type="ARBA" id="ARBA00004123"/>
    </source>
</evidence>
<feature type="region of interest" description="Disordered" evidence="5">
    <location>
        <begin position="77"/>
        <end position="182"/>
    </location>
</feature>
<accession>A0A2U4BMP0</accession>
<dbReference type="Proteomes" id="UP000245320">
    <property type="component" value="Chromosome 7"/>
</dbReference>
<evidence type="ECO:0000256" key="2">
    <source>
        <dbReference type="ARBA" id="ARBA00007696"/>
    </source>
</evidence>
<dbReference type="PANTHER" id="PTHR23087">
    <property type="entry name" value="NONHISTONE CHROMOSOMAL PROTEIN HMG"/>
    <property type="match status" value="1"/>
</dbReference>
<gene>
    <name evidence="7" type="primary">LOC101331612</name>
</gene>
<keyword evidence="6" id="KW-1185">Reference proteome</keyword>
<protein>
    <submittedName>
        <fullName evidence="7">Non-histone chromosomal protein HMG-14-like</fullName>
    </submittedName>
</protein>
<dbReference type="GO" id="GO:0031492">
    <property type="term" value="F:nucleosomal DNA binding"/>
    <property type="evidence" value="ECO:0007669"/>
    <property type="project" value="InterPro"/>
</dbReference>
<keyword evidence="3" id="KW-0238">DNA-binding</keyword>
<dbReference type="GeneID" id="101331612"/>
<dbReference type="Pfam" id="PF01101">
    <property type="entry name" value="HMG14_17"/>
    <property type="match status" value="1"/>
</dbReference>
<feature type="compositionally biased region" description="Basic and acidic residues" evidence="5">
    <location>
        <begin position="116"/>
        <end position="134"/>
    </location>
</feature>
<dbReference type="GO" id="GO:0006325">
    <property type="term" value="P:chromatin organization"/>
    <property type="evidence" value="ECO:0007669"/>
    <property type="project" value="TreeGrafter"/>
</dbReference>
<feature type="region of interest" description="Disordered" evidence="5">
    <location>
        <begin position="31"/>
        <end position="56"/>
    </location>
</feature>
<dbReference type="OrthoDB" id="9634157at2759"/>
<evidence type="ECO:0000256" key="3">
    <source>
        <dbReference type="ARBA" id="ARBA00023125"/>
    </source>
</evidence>
<evidence type="ECO:0000256" key="5">
    <source>
        <dbReference type="SAM" id="MobiDB-lite"/>
    </source>
</evidence>
<dbReference type="InterPro" id="IPR000079">
    <property type="entry name" value="HMGN_fam"/>
</dbReference>
<evidence type="ECO:0000256" key="4">
    <source>
        <dbReference type="ARBA" id="ARBA00023242"/>
    </source>
</evidence>
<dbReference type="PANTHER" id="PTHR23087:SF12">
    <property type="entry name" value="NON-HISTONE CHROMOSOMAL PROTEIN HMG-14"/>
    <property type="match status" value="1"/>
</dbReference>
<feature type="compositionally biased region" description="Low complexity" evidence="5">
    <location>
        <begin position="45"/>
        <end position="56"/>
    </location>
</feature>
<dbReference type="RefSeq" id="XP_019794431.1">
    <property type="nucleotide sequence ID" value="XM_019938872.2"/>
</dbReference>
<sequence>MEYGANFAFISFITLGSGVFVEMDPKLEAPETEEKYPCPLLPPLSRQGSGSRRCGSGQAAQLCEGSRCAAARRHWTRACPAGPLPKRKVSSAEGAAKEERKRRSARVSATPAPAKVETKPKKAAGKDKSSDKKVQTGLPWWRSGKRGAKGKQAEVANQENGETKNKESPASDEAGEKEAKSD</sequence>
<reference evidence="7" key="1">
    <citation type="submission" date="2025-08" db="UniProtKB">
        <authorList>
            <consortium name="RefSeq"/>
        </authorList>
    </citation>
    <scope>IDENTIFICATION</scope>
    <source>
        <tissue evidence="7">Spleen</tissue>
    </source>
</reference>
<name>A0A2U4BMP0_TURTR</name>
<dbReference type="STRING" id="9739.ENSTTRP00000001312"/>
<evidence type="ECO:0000313" key="7">
    <source>
        <dbReference type="RefSeq" id="XP_019794431.1"/>
    </source>
</evidence>
<dbReference type="SMART" id="SM00527">
    <property type="entry name" value="HMG17"/>
    <property type="match status" value="1"/>
</dbReference>
<dbReference type="AlphaFoldDB" id="A0A2U4BMP0"/>
<proteinExistence type="inferred from homology"/>